<dbReference type="RefSeq" id="WP_058797527.1">
    <property type="nucleotide sequence ID" value="NZ_CP013611.1"/>
</dbReference>
<proteinExistence type="predicted"/>
<evidence type="ECO:0000313" key="2">
    <source>
        <dbReference type="EMBL" id="ALU44546.1"/>
    </source>
</evidence>
<evidence type="ECO:0000256" key="1">
    <source>
        <dbReference type="SAM" id="MobiDB-lite"/>
    </source>
</evidence>
<sequence>MKSKIIPKHLLIRVMGCIGGPAGSPGLPPRLIDPNKTKKDEIVSNCEVPHHLTKAIKGGAGGPANSPSLPPRKAVTKD</sequence>
<dbReference type="AlphaFoldDB" id="A0A0U2Y2V7"/>
<reference evidence="2 3" key="1">
    <citation type="submission" date="2015-12" db="EMBL/GenBank/DDBJ databases">
        <title>Complete genome sequence of Pseudoalteromonas rubra SCSIO 6842, harboring a conjugative plasmid.</title>
        <authorList>
            <person name="Li B."/>
            <person name="Wang X."/>
        </authorList>
    </citation>
    <scope>NUCLEOTIDE SEQUENCE [LARGE SCALE GENOMIC DNA]</scope>
    <source>
        <strain evidence="2 3">SCSIO 6842</strain>
    </source>
</reference>
<dbReference type="KEGG" id="prr:AT705_17360"/>
<accession>A0A0U2Y2V7</accession>
<gene>
    <name evidence="2" type="ORF">AT705_17360</name>
</gene>
<dbReference type="Proteomes" id="UP000069015">
    <property type="component" value="Chromosome 1"/>
</dbReference>
<evidence type="ECO:0000313" key="3">
    <source>
        <dbReference type="Proteomes" id="UP000069015"/>
    </source>
</evidence>
<protein>
    <submittedName>
        <fullName evidence="2">Uncharacterized protein</fullName>
    </submittedName>
</protein>
<feature type="region of interest" description="Disordered" evidence="1">
    <location>
        <begin position="54"/>
        <end position="78"/>
    </location>
</feature>
<name>A0A0U2Y2V7_9GAMM</name>
<dbReference type="EMBL" id="CP013611">
    <property type="protein sequence ID" value="ALU44546.1"/>
    <property type="molecule type" value="Genomic_DNA"/>
</dbReference>
<organism evidence="2 3">
    <name type="scientific">Pseudoalteromonas rubra</name>
    <dbReference type="NCBI Taxonomy" id="43658"/>
    <lineage>
        <taxon>Bacteria</taxon>
        <taxon>Pseudomonadati</taxon>
        <taxon>Pseudomonadota</taxon>
        <taxon>Gammaproteobacteria</taxon>
        <taxon>Alteromonadales</taxon>
        <taxon>Pseudoalteromonadaceae</taxon>
        <taxon>Pseudoalteromonas</taxon>
    </lineage>
</organism>